<dbReference type="SUPFAM" id="SSF48403">
    <property type="entry name" value="Ankyrin repeat"/>
    <property type="match status" value="1"/>
</dbReference>
<evidence type="ECO:0000256" key="2">
    <source>
        <dbReference type="ARBA" id="ARBA00023043"/>
    </source>
</evidence>
<dbReference type="PROSITE" id="PS50297">
    <property type="entry name" value="ANK_REP_REGION"/>
    <property type="match status" value="1"/>
</dbReference>
<gene>
    <name evidence="4" type="ORF">C9I47_1143</name>
</gene>
<keyword evidence="1" id="KW-0677">Repeat</keyword>
<dbReference type="PANTHER" id="PTHR24198:SF165">
    <property type="entry name" value="ANKYRIN REPEAT-CONTAINING PROTEIN-RELATED"/>
    <property type="match status" value="1"/>
</dbReference>
<dbReference type="Gene3D" id="1.25.40.20">
    <property type="entry name" value="Ankyrin repeat-containing domain"/>
    <property type="match status" value="1"/>
</dbReference>
<accession>A0A2U9TBE3</accession>
<dbReference type="PANTHER" id="PTHR24198">
    <property type="entry name" value="ANKYRIN REPEAT AND PROTEIN KINASE DOMAIN-CONTAINING PROTEIN"/>
    <property type="match status" value="1"/>
</dbReference>
<sequence>MAFFLAGASTAAEPDLEALIWNGKAEQAIHLLEARPDLVNARLGGFTPLHLAGMVNNVGVAKYLLAHGVEVDARDFEGYSALVRARANGNLEIADLIVAHGGTELRP</sequence>
<evidence type="ECO:0000313" key="5">
    <source>
        <dbReference type="Proteomes" id="UP000249447"/>
    </source>
</evidence>
<feature type="repeat" description="ANK" evidence="3">
    <location>
        <begin position="44"/>
        <end position="76"/>
    </location>
</feature>
<evidence type="ECO:0000256" key="3">
    <source>
        <dbReference type="PROSITE-ProRule" id="PRU00023"/>
    </source>
</evidence>
<proteinExistence type="predicted"/>
<dbReference type="SMART" id="SM00248">
    <property type="entry name" value="ANK"/>
    <property type="match status" value="2"/>
</dbReference>
<dbReference type="InterPro" id="IPR002110">
    <property type="entry name" value="Ankyrin_rpt"/>
</dbReference>
<dbReference type="KEGG" id="lmb:C9I47_1143"/>
<dbReference type="Pfam" id="PF12796">
    <property type="entry name" value="Ank_2"/>
    <property type="match status" value="1"/>
</dbReference>
<protein>
    <submittedName>
        <fullName evidence="4">Uncharacterized protein</fullName>
    </submittedName>
</protein>
<dbReference type="Proteomes" id="UP000249447">
    <property type="component" value="Chromosome"/>
</dbReference>
<dbReference type="AlphaFoldDB" id="A0A2U9TBE3"/>
<evidence type="ECO:0000313" key="4">
    <source>
        <dbReference type="EMBL" id="AWV06859.1"/>
    </source>
</evidence>
<dbReference type="InterPro" id="IPR036770">
    <property type="entry name" value="Ankyrin_rpt-contain_sf"/>
</dbReference>
<dbReference type="EMBL" id="CP029843">
    <property type="protein sequence ID" value="AWV06859.1"/>
    <property type="molecule type" value="Genomic_DNA"/>
</dbReference>
<reference evidence="4 5" key="1">
    <citation type="submission" date="2018-05" db="EMBL/GenBank/DDBJ databases">
        <title>The complete genome of Lysobacter maris HZ9B, a marine bacterium antagonistic against terrestrial plant pathogens.</title>
        <authorList>
            <person name="Zhang X.-Q."/>
        </authorList>
    </citation>
    <scope>NUCLEOTIDE SEQUENCE [LARGE SCALE GENOMIC DNA]</scope>
    <source>
        <strain evidence="4 5">HZ9B</strain>
    </source>
</reference>
<keyword evidence="2 3" id="KW-0040">ANK repeat</keyword>
<dbReference type="PROSITE" id="PS50088">
    <property type="entry name" value="ANK_REPEAT"/>
    <property type="match status" value="1"/>
</dbReference>
<keyword evidence="5" id="KW-1185">Reference proteome</keyword>
<evidence type="ECO:0000256" key="1">
    <source>
        <dbReference type="ARBA" id="ARBA00022737"/>
    </source>
</evidence>
<name>A0A2U9TBE3_9GAMM</name>
<organism evidence="4 5">
    <name type="scientific">Marilutibacter maris</name>
    <dbReference type="NCBI Taxonomy" id="1605891"/>
    <lineage>
        <taxon>Bacteria</taxon>
        <taxon>Pseudomonadati</taxon>
        <taxon>Pseudomonadota</taxon>
        <taxon>Gammaproteobacteria</taxon>
        <taxon>Lysobacterales</taxon>
        <taxon>Lysobacteraceae</taxon>
        <taxon>Marilutibacter</taxon>
    </lineage>
</organism>